<dbReference type="Gene3D" id="2.40.128.410">
    <property type="match status" value="1"/>
</dbReference>
<proteinExistence type="predicted"/>
<gene>
    <name evidence="1" type="ORF">DZC72_11875</name>
</gene>
<dbReference type="Pfam" id="PF14059">
    <property type="entry name" value="DUF4251"/>
    <property type="match status" value="1"/>
</dbReference>
<dbReference type="RefSeq" id="WP_125223121.1">
    <property type="nucleotide sequence ID" value="NZ_QUSX01000002.1"/>
</dbReference>
<name>A0A426RH88_9FLAO</name>
<dbReference type="OrthoDB" id="1448121at2"/>
<comment type="caution">
    <text evidence="1">The sequence shown here is derived from an EMBL/GenBank/DDBJ whole genome shotgun (WGS) entry which is preliminary data.</text>
</comment>
<dbReference type="EMBL" id="QUSX01000002">
    <property type="protein sequence ID" value="RRQ48400.1"/>
    <property type="molecule type" value="Genomic_DNA"/>
</dbReference>
<sequence length="189" mass="20883">MKIFIHIQFIVVVILLVGCSSASKVSYTPEQIASFKDFIKNKSYTFLADTANPTMTNGVSAVANSGLWPTGGNISNILLQGNNSYLKVMGDSIEADLPYFGERQMGGGYDSNTGISFNGIPTRYKEDYNDSKNEVLITFTITEKLETYQVTLSIFPNKKATVIINSSQRFPIRYLGDIQALKDDSAETF</sequence>
<keyword evidence="2" id="KW-1185">Reference proteome</keyword>
<accession>A0A426RH88</accession>
<protein>
    <submittedName>
        <fullName evidence="1">DUF4251 domain-containing protein</fullName>
    </submittedName>
</protein>
<reference evidence="2" key="1">
    <citation type="submission" date="2018-08" db="EMBL/GenBank/DDBJ databases">
        <authorList>
            <person name="Khan S.A."/>
            <person name="J S.E."/>
        </authorList>
    </citation>
    <scope>NUCLEOTIDE SEQUENCE [LARGE SCALE GENOMIC DNA]</scope>
    <source>
        <strain evidence="2">PoM-212</strain>
    </source>
</reference>
<dbReference type="InterPro" id="IPR025347">
    <property type="entry name" value="DUF4251"/>
</dbReference>
<dbReference type="PROSITE" id="PS51257">
    <property type="entry name" value="PROKAR_LIPOPROTEIN"/>
    <property type="match status" value="1"/>
</dbReference>
<evidence type="ECO:0000313" key="1">
    <source>
        <dbReference type="EMBL" id="RRQ48400.1"/>
    </source>
</evidence>
<evidence type="ECO:0000313" key="2">
    <source>
        <dbReference type="Proteomes" id="UP000286990"/>
    </source>
</evidence>
<dbReference type="AlphaFoldDB" id="A0A426RH88"/>
<reference evidence="2" key="2">
    <citation type="submission" date="2018-12" db="EMBL/GenBank/DDBJ databases">
        <title>Maribacter lutimaris sp. nov., isolated from marine sediment.</title>
        <authorList>
            <person name="Kim K.K."/>
        </authorList>
    </citation>
    <scope>NUCLEOTIDE SEQUENCE [LARGE SCALE GENOMIC DNA]</scope>
    <source>
        <strain evidence="2">PoM-212</strain>
    </source>
</reference>
<dbReference type="Proteomes" id="UP000286990">
    <property type="component" value="Unassembled WGS sequence"/>
</dbReference>
<organism evidence="1 2">
    <name type="scientific">Maribacter algicola</name>
    <dbReference type="NCBI Taxonomy" id="2498892"/>
    <lineage>
        <taxon>Bacteria</taxon>
        <taxon>Pseudomonadati</taxon>
        <taxon>Bacteroidota</taxon>
        <taxon>Flavobacteriia</taxon>
        <taxon>Flavobacteriales</taxon>
        <taxon>Flavobacteriaceae</taxon>
        <taxon>Maribacter</taxon>
    </lineage>
</organism>